<evidence type="ECO:0000259" key="3">
    <source>
        <dbReference type="PROSITE" id="PS50853"/>
    </source>
</evidence>
<comment type="caution">
    <text evidence="4">The sequence shown here is derived from an EMBL/GenBank/DDBJ whole genome shotgun (WGS) entry which is preliminary data.</text>
</comment>
<evidence type="ECO:0000256" key="1">
    <source>
        <dbReference type="ARBA" id="ARBA00022737"/>
    </source>
</evidence>
<organism evidence="4 5">
    <name type="scientific">Haloferax mucosum ATCC BAA-1512</name>
    <dbReference type="NCBI Taxonomy" id="662479"/>
    <lineage>
        <taxon>Archaea</taxon>
        <taxon>Methanobacteriati</taxon>
        <taxon>Methanobacteriota</taxon>
        <taxon>Stenosarchaea group</taxon>
        <taxon>Halobacteria</taxon>
        <taxon>Halobacteriales</taxon>
        <taxon>Haloferacaceae</taxon>
        <taxon>Haloferax</taxon>
    </lineage>
</organism>
<dbReference type="Proteomes" id="UP000011550">
    <property type="component" value="Unassembled WGS sequence"/>
</dbReference>
<dbReference type="PATRIC" id="fig|662479.7.peg.1163"/>
<protein>
    <submittedName>
        <fullName evidence="4">Fibronectin type III domain-containing protein</fullName>
    </submittedName>
</protein>
<evidence type="ECO:0000313" key="5">
    <source>
        <dbReference type="Proteomes" id="UP000011550"/>
    </source>
</evidence>
<dbReference type="Gene3D" id="2.60.40.10">
    <property type="entry name" value="Immunoglobulins"/>
    <property type="match status" value="4"/>
</dbReference>
<dbReference type="PANTHER" id="PTHR46708:SF2">
    <property type="entry name" value="FIBRONECTIN TYPE-III DOMAIN-CONTAINING PROTEIN"/>
    <property type="match status" value="1"/>
</dbReference>
<dbReference type="InterPro" id="IPR013783">
    <property type="entry name" value="Ig-like_fold"/>
</dbReference>
<dbReference type="AlphaFoldDB" id="M0IJP6"/>
<name>M0IJP6_9EURY</name>
<keyword evidence="5" id="KW-1185">Reference proteome</keyword>
<feature type="region of interest" description="Disordered" evidence="2">
    <location>
        <begin position="791"/>
        <end position="810"/>
    </location>
</feature>
<dbReference type="RefSeq" id="WP_008319118.1">
    <property type="nucleotide sequence ID" value="NZ_AOLN01000009.1"/>
</dbReference>
<keyword evidence="1" id="KW-0677">Repeat</keyword>
<gene>
    <name evidence="4" type="ORF">C440_05717</name>
</gene>
<evidence type="ECO:0000313" key="4">
    <source>
        <dbReference type="EMBL" id="ELZ96063.1"/>
    </source>
</evidence>
<dbReference type="InterPro" id="IPR050991">
    <property type="entry name" value="ECM_Regulatory_Proteins"/>
</dbReference>
<dbReference type="Pfam" id="PF00041">
    <property type="entry name" value="fn3"/>
    <property type="match status" value="1"/>
</dbReference>
<reference evidence="4 5" key="1">
    <citation type="journal article" date="2014" name="PLoS Genet.">
        <title>Phylogenetically driven sequencing of extremely halophilic archaea reveals strategies for static and dynamic osmo-response.</title>
        <authorList>
            <person name="Becker E.A."/>
            <person name="Seitzer P.M."/>
            <person name="Tritt A."/>
            <person name="Larsen D."/>
            <person name="Krusor M."/>
            <person name="Yao A.I."/>
            <person name="Wu D."/>
            <person name="Madern D."/>
            <person name="Eisen J.A."/>
            <person name="Darling A.E."/>
            <person name="Facciotti M.T."/>
        </authorList>
    </citation>
    <scope>NUCLEOTIDE SEQUENCE [LARGE SCALE GENOMIC DNA]</scope>
    <source>
        <strain evidence="4 5">ATCC BAA-1512</strain>
    </source>
</reference>
<dbReference type="InterPro" id="IPR003961">
    <property type="entry name" value="FN3_dom"/>
</dbReference>
<dbReference type="SMART" id="SM00060">
    <property type="entry name" value="FN3"/>
    <property type="match status" value="4"/>
</dbReference>
<accession>M0IJP6</accession>
<dbReference type="PANTHER" id="PTHR46708">
    <property type="entry name" value="TENASCIN"/>
    <property type="match status" value="1"/>
</dbReference>
<dbReference type="CDD" id="cd00063">
    <property type="entry name" value="FN3"/>
    <property type="match status" value="2"/>
</dbReference>
<dbReference type="PROSITE" id="PS50853">
    <property type="entry name" value="FN3"/>
    <property type="match status" value="2"/>
</dbReference>
<feature type="domain" description="Fibronectin type-III" evidence="3">
    <location>
        <begin position="285"/>
        <end position="375"/>
    </location>
</feature>
<dbReference type="OrthoDB" id="329111at2157"/>
<proteinExistence type="predicted"/>
<feature type="domain" description="Fibronectin type-III" evidence="3">
    <location>
        <begin position="101"/>
        <end position="195"/>
    </location>
</feature>
<sequence>MAEIRFSNNAVELEEGQPVILSVGGNKHTLAPSFVEGEMYKFRAEQRDNGNTDIYWDGSLVVSDINISDEIGKLELYGYAGNNSAATTTVWVDHVELPPLPPGNPSATAQSTDQIDITYESVTSDGTPTYDLYRATSSGTTLADYTTALSGTTTTFTDTGRTESTRYHYRLTATDDSGLRSRPSVEVDEATVVPAPSDLNTTPGTRELANTWTNNASNADGFRVRVSTDDGSTWTQVGEDLPPDTTNYTATDLLDGTDYLIEVVAFGDGRESTPVSASETTEFAVITGLNADASVEDALTALWDDTANVGEYRVQHRVTNSGDQFTDDGTVSHKTTQLTITHLLDGEEYDIRLRHETDDGTGSWTEISPVTLLPTPGASVVSVSKTSVDIDISDNADNEDNYTIERAEKRLGQFSNYQYLSTESAGLAIFTDETPRPGTEYRYRISAVTEHVTASTTVETATTATAFPDRVPQRGWYVEIDHPSGATLRPRIIEQGSVQPRRLPTLNGLPRVEIPVPRDGKWDAKQLELAPCRVWKDGIRQPIEEMTKPRQTPEATILTARGGRELLDRVEESVTEQEAHNFIEGLIDTTGLQANVDAPDADITTDTPMLSADTDQDIISALMGAPFEDTSPLDISSGTLRTHDVAYFRSAPDFDRLLGSSSNHAVIESGIFGSGEAIRIDSIGNQFYYDFDVEYELSNAVVAVRVFIPDETHSGFDIALDGTVIQTVNPDTPPTPLGEVWWIDDEVVGSVSPGSHTLSVYFNDGSSGDGSLSFGSVALFDESYTTVANESFNDGRPLSTPHRKPPSIDVETNDVTTVKQVVGGRLEASVNSTARNQALAVSNDQGQNWVEASNGTVVDGAFDSGSPRLRGRFTLSSFDSGSGDLAYDAGTEVDLFDLFADLDDTPLIVNRVFDEGRMIDVFNEVAERGDFIWCVTTDQHGTLSVEWTQPGQREASGDPTVVDYSVETDAGQITEKAVVYGTSQPVRGEEITADVGVAVSLPDDHLQSTGEIVRATDGTRYERGSDYEFDPLEGTVTVRAGGDIDNGDTLVVDYQARTRGTYELPSFDGDETKTVVETIPGVTTGRSADQAALTIVQQTSTPLKTATITIDRFDAGWDLVDQLSIPGVPGPAMEPWSITDENGQIKTQLGSRDRVEEVVSRLKTRLSAVTREI</sequence>
<dbReference type="EMBL" id="AOLN01000009">
    <property type="protein sequence ID" value="ELZ96063.1"/>
    <property type="molecule type" value="Genomic_DNA"/>
</dbReference>
<dbReference type="SUPFAM" id="SSF49265">
    <property type="entry name" value="Fibronectin type III"/>
    <property type="match status" value="2"/>
</dbReference>
<evidence type="ECO:0000256" key="2">
    <source>
        <dbReference type="SAM" id="MobiDB-lite"/>
    </source>
</evidence>
<dbReference type="InterPro" id="IPR036116">
    <property type="entry name" value="FN3_sf"/>
</dbReference>
<dbReference type="STRING" id="662479.C440_05717"/>